<dbReference type="InterPro" id="IPR033126">
    <property type="entry name" value="Glyco_hydro_9_Asp/Glu_AS"/>
</dbReference>
<feature type="compositionally biased region" description="Basic residues" evidence="10">
    <location>
        <begin position="42"/>
        <end position="56"/>
    </location>
</feature>
<sequence length="560" mass="62365">MRGSPTTPCRSIISKTPKHPMQNHIADKHRKRRKRDKECQRTTKKHQTQRTTHKPTRPMGNRCRLRMAICHASSRSEEMWSFIGLAVCISCVLSAHAATKYNYDEVLEKSILFYEAQRSGKLPANNRIPWRADSALNDRGLKGEDLTGGWYDAGDNLKFGFPKAGAVTLLNWGLLRFKDAYQDSGQLDHMYDCVRWGLTWLVKCHTAPNELYVQVGDVNQDHSHWERPENMTEARTPLKVDPAHPGSDVASEYAAAMASGYLVFKTKDPKFANSLLQHAKQLYSFATKYIGRYSQSVPDINTYGSSDESDEITWGGAWLYKATNDSTFLQQAESKYDGGPSAKYGQGWDNKGTGAMILLHELTGKDKYLRDIEDTFNGWLPGGSVPYNPQGLAIRNKWGTLRHAANQGFMALIAAEDGIHTTQYSKWAMSQVHIALGDTGRSFVVGFGNNPPSHVHHRGAYVNVYFTQALRDYIINVRIKQQSCPAMSMPCGFSYLNKKTPNPHVITGALVGGPGLTGNYDDIRSDYVKNEVALDYNAGFQSAVAGLKSLALRGLLPASS</sequence>
<dbReference type="EMBL" id="VSWD01000005">
    <property type="protein sequence ID" value="KAK3103219.1"/>
    <property type="molecule type" value="Genomic_DNA"/>
</dbReference>
<keyword evidence="13" id="KW-1185">Reference proteome</keyword>
<feature type="active site" evidence="8">
    <location>
        <position position="531"/>
    </location>
</feature>
<comment type="caution">
    <text evidence="12">The sequence shown here is derived from an EMBL/GenBank/DDBJ whole genome shotgun (WGS) entry which is preliminary data.</text>
</comment>
<gene>
    <name evidence="12" type="ORF">FSP39_017518</name>
</gene>
<dbReference type="InterPro" id="IPR012341">
    <property type="entry name" value="6hp_glycosidase-like_sf"/>
</dbReference>
<dbReference type="Pfam" id="PF00759">
    <property type="entry name" value="Glyco_hydro_9"/>
    <property type="match status" value="1"/>
</dbReference>
<evidence type="ECO:0000256" key="1">
    <source>
        <dbReference type="ARBA" id="ARBA00000966"/>
    </source>
</evidence>
<evidence type="ECO:0000256" key="5">
    <source>
        <dbReference type="ARBA" id="ARBA00023277"/>
    </source>
</evidence>
<reference evidence="12" key="1">
    <citation type="submission" date="2019-08" db="EMBL/GenBank/DDBJ databases">
        <title>The improved chromosome-level genome for the pearl oyster Pinctada fucata martensii using PacBio sequencing and Hi-C.</title>
        <authorList>
            <person name="Zheng Z."/>
        </authorList>
    </citation>
    <scope>NUCLEOTIDE SEQUENCE</scope>
    <source>
        <strain evidence="12">ZZ-2019</strain>
        <tissue evidence="12">Adductor muscle</tissue>
    </source>
</reference>
<comment type="catalytic activity">
    <reaction evidence="1 9">
        <text>Endohydrolysis of (1-&gt;4)-beta-D-glucosidic linkages in cellulose, lichenin and cereal beta-D-glucans.</text>
        <dbReference type="EC" id="3.2.1.4"/>
    </reaction>
</comment>
<evidence type="ECO:0000313" key="13">
    <source>
        <dbReference type="Proteomes" id="UP001186944"/>
    </source>
</evidence>
<evidence type="ECO:0000313" key="12">
    <source>
        <dbReference type="EMBL" id="KAK3103219.1"/>
    </source>
</evidence>
<evidence type="ECO:0000256" key="10">
    <source>
        <dbReference type="SAM" id="MobiDB-lite"/>
    </source>
</evidence>
<feature type="active site" evidence="8">
    <location>
        <position position="522"/>
    </location>
</feature>
<dbReference type="AlphaFoldDB" id="A0AA88YDP0"/>
<evidence type="ECO:0000256" key="3">
    <source>
        <dbReference type="ARBA" id="ARBA00022801"/>
    </source>
</evidence>
<evidence type="ECO:0000256" key="2">
    <source>
        <dbReference type="ARBA" id="ARBA00007072"/>
    </source>
</evidence>
<keyword evidence="3 8" id="KW-0378">Hydrolase</keyword>
<dbReference type="GO" id="GO:0030245">
    <property type="term" value="P:cellulose catabolic process"/>
    <property type="evidence" value="ECO:0007669"/>
    <property type="project" value="UniProtKB-KW"/>
</dbReference>
<dbReference type="GO" id="GO:0008810">
    <property type="term" value="F:cellulase activity"/>
    <property type="evidence" value="ECO:0007669"/>
    <property type="project" value="UniProtKB-EC"/>
</dbReference>
<name>A0AA88YDP0_PINIB</name>
<protein>
    <recommendedName>
        <fullName evidence="9">Endoglucanase</fullName>
        <ecNumber evidence="9">3.2.1.4</ecNumber>
    </recommendedName>
</protein>
<dbReference type="Proteomes" id="UP001186944">
    <property type="component" value="Unassembled WGS sequence"/>
</dbReference>
<accession>A0AA88YDP0</accession>
<comment type="similarity">
    <text evidence="2 8 9">Belongs to the glycosyl hydrolase 9 (cellulase E) family.</text>
</comment>
<dbReference type="InterPro" id="IPR001701">
    <property type="entry name" value="Glyco_hydro_9"/>
</dbReference>
<keyword evidence="4 9" id="KW-0136">Cellulose degradation</keyword>
<dbReference type="SUPFAM" id="SSF48208">
    <property type="entry name" value="Six-hairpin glycosidases"/>
    <property type="match status" value="1"/>
</dbReference>
<dbReference type="Gene3D" id="1.50.10.10">
    <property type="match status" value="1"/>
</dbReference>
<keyword evidence="7 8" id="KW-0624">Polysaccharide degradation</keyword>
<evidence type="ECO:0000256" key="4">
    <source>
        <dbReference type="ARBA" id="ARBA00023001"/>
    </source>
</evidence>
<dbReference type="EC" id="3.2.1.4" evidence="9"/>
<evidence type="ECO:0000256" key="7">
    <source>
        <dbReference type="ARBA" id="ARBA00023326"/>
    </source>
</evidence>
<dbReference type="PROSITE" id="PS00698">
    <property type="entry name" value="GH9_3"/>
    <property type="match status" value="1"/>
</dbReference>
<evidence type="ECO:0000259" key="11">
    <source>
        <dbReference type="Pfam" id="PF00759"/>
    </source>
</evidence>
<evidence type="ECO:0000256" key="6">
    <source>
        <dbReference type="ARBA" id="ARBA00023295"/>
    </source>
</evidence>
<organism evidence="12 13">
    <name type="scientific">Pinctada imbricata</name>
    <name type="common">Atlantic pearl-oyster</name>
    <name type="synonym">Pinctada martensii</name>
    <dbReference type="NCBI Taxonomy" id="66713"/>
    <lineage>
        <taxon>Eukaryota</taxon>
        <taxon>Metazoa</taxon>
        <taxon>Spiralia</taxon>
        <taxon>Lophotrochozoa</taxon>
        <taxon>Mollusca</taxon>
        <taxon>Bivalvia</taxon>
        <taxon>Autobranchia</taxon>
        <taxon>Pteriomorphia</taxon>
        <taxon>Pterioida</taxon>
        <taxon>Pterioidea</taxon>
        <taxon>Pteriidae</taxon>
        <taxon>Pinctada</taxon>
    </lineage>
</organism>
<evidence type="ECO:0000256" key="8">
    <source>
        <dbReference type="PROSITE-ProRule" id="PRU10060"/>
    </source>
</evidence>
<feature type="domain" description="Glycoside hydrolase family 9" evidence="11">
    <location>
        <begin position="103"/>
        <end position="543"/>
    </location>
</feature>
<dbReference type="InterPro" id="IPR008928">
    <property type="entry name" value="6-hairpin_glycosidase_sf"/>
</dbReference>
<evidence type="ECO:0000256" key="9">
    <source>
        <dbReference type="RuleBase" id="RU361166"/>
    </source>
</evidence>
<feature type="region of interest" description="Disordered" evidence="10">
    <location>
        <begin position="1"/>
        <end position="59"/>
    </location>
</feature>
<dbReference type="PANTHER" id="PTHR22298">
    <property type="entry name" value="ENDO-1,4-BETA-GLUCANASE"/>
    <property type="match status" value="1"/>
</dbReference>
<proteinExistence type="inferred from homology"/>
<keyword evidence="6 8" id="KW-0326">Glycosidase</keyword>
<keyword evidence="5 8" id="KW-0119">Carbohydrate metabolism</keyword>